<protein>
    <submittedName>
        <fullName evidence="2">Uncharacterized protein</fullName>
    </submittedName>
</protein>
<proteinExistence type="predicted"/>
<accession>A0A7C8IG11</accession>
<feature type="compositionally biased region" description="Basic and acidic residues" evidence="1">
    <location>
        <begin position="151"/>
        <end position="163"/>
    </location>
</feature>
<feature type="region of interest" description="Disordered" evidence="1">
    <location>
        <begin position="48"/>
        <end position="85"/>
    </location>
</feature>
<evidence type="ECO:0000313" key="3">
    <source>
        <dbReference type="Proteomes" id="UP000481861"/>
    </source>
</evidence>
<evidence type="ECO:0000256" key="1">
    <source>
        <dbReference type="SAM" id="MobiDB-lite"/>
    </source>
</evidence>
<feature type="compositionally biased region" description="Polar residues" evidence="1">
    <location>
        <begin position="1"/>
        <end position="11"/>
    </location>
</feature>
<sequence>MAPIRPTTTTKRSGRVPDPPEQADRVHAMLRGVFWSPEKLEQSSEATWVASSAGGGQAWEVPGGHAVMHGGGRVEKKGRPPGKRAEVRKLARAANLDRLVEREEKRQVAEAEAALGRMSLEGQGQGGGEVEGRQLASAAGALGKLSLEGQGEGKAKGNGERAAQEAGELLGMLSLGEARAEDGSDCLEEE</sequence>
<dbReference type="AlphaFoldDB" id="A0A7C8IG11"/>
<dbReference type="EMBL" id="JAADJZ010000008">
    <property type="protein sequence ID" value="KAF2873290.1"/>
    <property type="molecule type" value="Genomic_DNA"/>
</dbReference>
<comment type="caution">
    <text evidence="2">The sequence shown here is derived from an EMBL/GenBank/DDBJ whole genome shotgun (WGS) entry which is preliminary data.</text>
</comment>
<gene>
    <name evidence="2" type="ORF">BDV95DRAFT_569306</name>
</gene>
<feature type="compositionally biased region" description="Basic and acidic residues" evidence="1">
    <location>
        <begin position="72"/>
        <end position="85"/>
    </location>
</feature>
<organism evidence="2 3">
    <name type="scientific">Massariosphaeria phaeospora</name>
    <dbReference type="NCBI Taxonomy" id="100035"/>
    <lineage>
        <taxon>Eukaryota</taxon>
        <taxon>Fungi</taxon>
        <taxon>Dikarya</taxon>
        <taxon>Ascomycota</taxon>
        <taxon>Pezizomycotina</taxon>
        <taxon>Dothideomycetes</taxon>
        <taxon>Pleosporomycetidae</taxon>
        <taxon>Pleosporales</taxon>
        <taxon>Pleosporales incertae sedis</taxon>
        <taxon>Massariosphaeria</taxon>
    </lineage>
</organism>
<name>A0A7C8IG11_9PLEO</name>
<feature type="region of interest" description="Disordered" evidence="1">
    <location>
        <begin position="147"/>
        <end position="190"/>
    </location>
</feature>
<dbReference type="Proteomes" id="UP000481861">
    <property type="component" value="Unassembled WGS sequence"/>
</dbReference>
<feature type="region of interest" description="Disordered" evidence="1">
    <location>
        <begin position="1"/>
        <end position="23"/>
    </location>
</feature>
<reference evidence="2 3" key="1">
    <citation type="submission" date="2020-01" db="EMBL/GenBank/DDBJ databases">
        <authorList>
            <consortium name="DOE Joint Genome Institute"/>
            <person name="Haridas S."/>
            <person name="Albert R."/>
            <person name="Binder M."/>
            <person name="Bloem J."/>
            <person name="Labutti K."/>
            <person name="Salamov A."/>
            <person name="Andreopoulos B."/>
            <person name="Baker S.E."/>
            <person name="Barry K."/>
            <person name="Bills G."/>
            <person name="Bluhm B.H."/>
            <person name="Cannon C."/>
            <person name="Castanera R."/>
            <person name="Culley D.E."/>
            <person name="Daum C."/>
            <person name="Ezra D."/>
            <person name="Gonzalez J.B."/>
            <person name="Henrissat B."/>
            <person name="Kuo A."/>
            <person name="Liang C."/>
            <person name="Lipzen A."/>
            <person name="Lutzoni F."/>
            <person name="Magnuson J."/>
            <person name="Mondo S."/>
            <person name="Nolan M."/>
            <person name="Ohm R."/>
            <person name="Pangilinan J."/>
            <person name="Park H.-J.H."/>
            <person name="Ramirez L."/>
            <person name="Alfaro M."/>
            <person name="Sun H."/>
            <person name="Tritt A."/>
            <person name="Yoshinaga Y."/>
            <person name="Zwiers L.-H.L."/>
            <person name="Turgeon B.G."/>
            <person name="Goodwin S.B."/>
            <person name="Spatafora J.W."/>
            <person name="Crous P.W."/>
            <person name="Grigoriev I.V."/>
        </authorList>
    </citation>
    <scope>NUCLEOTIDE SEQUENCE [LARGE SCALE GENOMIC DNA]</scope>
    <source>
        <strain evidence="2 3">CBS 611.86</strain>
    </source>
</reference>
<evidence type="ECO:0000313" key="2">
    <source>
        <dbReference type="EMBL" id="KAF2873290.1"/>
    </source>
</evidence>
<keyword evidence="3" id="KW-1185">Reference proteome</keyword>